<dbReference type="Proteomes" id="UP001359781">
    <property type="component" value="Unassembled WGS sequence"/>
</dbReference>
<accession>A0ABU8NZD7</accession>
<comment type="caution">
    <text evidence="1">The sequence shown here is derived from an EMBL/GenBank/DDBJ whole genome shotgun (WGS) entry which is preliminary data.</text>
</comment>
<protein>
    <submittedName>
        <fullName evidence="1">Uncharacterized protein</fullName>
    </submittedName>
</protein>
<sequence>MVDYCNQGWLKIGVDKTDATQVYQLSNDSWELHSPHGSAFPSALPCYEDSTLEEDGVPGDLQELLTKCGIDEYKDFTNYVAVGPTTTGFARNVFQEFTYQYSLDGETEQVLTEVYSPTTGQYYEMHCSGDKTVTCTGGNNAVVEIW</sequence>
<proteinExistence type="predicted"/>
<organism evidence="1 2">
    <name type="scientific">Corynebacterium mastitidis</name>
    <dbReference type="NCBI Taxonomy" id="161890"/>
    <lineage>
        <taxon>Bacteria</taxon>
        <taxon>Bacillati</taxon>
        <taxon>Actinomycetota</taxon>
        <taxon>Actinomycetes</taxon>
        <taxon>Mycobacteriales</taxon>
        <taxon>Corynebacteriaceae</taxon>
        <taxon>Corynebacterium</taxon>
    </lineage>
</organism>
<dbReference type="RefSeq" id="WP_337890040.1">
    <property type="nucleotide sequence ID" value="NZ_JBAHVI010000005.1"/>
</dbReference>
<gene>
    <name evidence="1" type="ORF">V5S96_05100</name>
</gene>
<keyword evidence="2" id="KW-1185">Reference proteome</keyword>
<evidence type="ECO:0000313" key="2">
    <source>
        <dbReference type="Proteomes" id="UP001359781"/>
    </source>
</evidence>
<name>A0ABU8NZD7_9CORY</name>
<reference evidence="1 2" key="1">
    <citation type="submission" date="2024-02" db="EMBL/GenBank/DDBJ databases">
        <title>Whole genome sequencing and characterization of Corynebacterium isolated from the ocular surface of dry eye disease sufferers.</title>
        <authorList>
            <person name="Naqvi M."/>
        </authorList>
    </citation>
    <scope>NUCLEOTIDE SEQUENCE [LARGE SCALE GENOMIC DNA]</scope>
    <source>
        <strain evidence="1 2">PCRF</strain>
    </source>
</reference>
<dbReference type="EMBL" id="JBAHVJ010000005">
    <property type="protein sequence ID" value="MEJ4099740.1"/>
    <property type="molecule type" value="Genomic_DNA"/>
</dbReference>
<evidence type="ECO:0000313" key="1">
    <source>
        <dbReference type="EMBL" id="MEJ4099740.1"/>
    </source>
</evidence>